<organism evidence="2 3">
    <name type="scientific">Gracilibacillus halophilus YIM-C55.5</name>
    <dbReference type="NCBI Taxonomy" id="1308866"/>
    <lineage>
        <taxon>Bacteria</taxon>
        <taxon>Bacillati</taxon>
        <taxon>Bacillota</taxon>
        <taxon>Bacilli</taxon>
        <taxon>Bacillales</taxon>
        <taxon>Bacillaceae</taxon>
        <taxon>Gracilibacillus</taxon>
    </lineage>
</organism>
<feature type="domain" description="Antitoxin SocA-like Panacea" evidence="1">
    <location>
        <begin position="30"/>
        <end position="122"/>
    </location>
</feature>
<dbReference type="AlphaFoldDB" id="N4WUE3"/>
<dbReference type="Pfam" id="PF13274">
    <property type="entry name" value="SocA_Panacea"/>
    <property type="match status" value="1"/>
</dbReference>
<protein>
    <recommendedName>
        <fullName evidence="1">Antitoxin SocA-like Panacea domain-containing protein</fullName>
    </recommendedName>
</protein>
<dbReference type="RefSeq" id="WP_003469071.1">
    <property type="nucleotide sequence ID" value="NZ_APML01000033.1"/>
</dbReference>
<keyword evidence="3" id="KW-1185">Reference proteome</keyword>
<dbReference type="Proteomes" id="UP000012283">
    <property type="component" value="Unassembled WGS sequence"/>
</dbReference>
<evidence type="ECO:0000259" key="1">
    <source>
        <dbReference type="Pfam" id="PF13274"/>
    </source>
</evidence>
<evidence type="ECO:0000313" key="2">
    <source>
        <dbReference type="EMBL" id="ENH96736.1"/>
    </source>
</evidence>
<dbReference type="PATRIC" id="fig|1308866.3.peg.1939"/>
<accession>N4WUE3</accession>
<dbReference type="InterPro" id="IPR025272">
    <property type="entry name" value="SocA_Panacea"/>
</dbReference>
<name>N4WUE3_9BACI</name>
<proteinExistence type="predicted"/>
<evidence type="ECO:0000313" key="3">
    <source>
        <dbReference type="Proteomes" id="UP000012283"/>
    </source>
</evidence>
<dbReference type="OrthoDB" id="9799173at2"/>
<reference evidence="2 3" key="1">
    <citation type="submission" date="2013-03" db="EMBL/GenBank/DDBJ databases">
        <title>Draft genome sequence of Gracibacillus halophilus YIM-C55.5, a moderately halophilic and thermophilic organism from the Xiaochaidamu salt lake.</title>
        <authorList>
            <person name="Sugumar T."/>
            <person name="Polireddy D.R."/>
            <person name="Antony A."/>
            <person name="Madhava Y.R."/>
            <person name="Sivakumar N."/>
        </authorList>
    </citation>
    <scope>NUCLEOTIDE SEQUENCE [LARGE SCALE GENOMIC DNA]</scope>
    <source>
        <strain evidence="2 3">YIM-C55.5</strain>
    </source>
</reference>
<comment type="caution">
    <text evidence="2">The sequence shown here is derived from an EMBL/GenBank/DDBJ whole genome shotgun (WGS) entry which is preliminary data.</text>
</comment>
<gene>
    <name evidence="2" type="ORF">J416_09569</name>
</gene>
<dbReference type="eggNOG" id="COG3600">
    <property type="taxonomic scope" value="Bacteria"/>
</dbReference>
<sequence>MSRSALIFASYLIKRGLDHPRNTKNGNMKLQKLLYFAQLVHLSKYKKVLFDDQINAYENGCIIENVMNSYYYNHSSFMVEAFSNHEDLSADESNTVNFVIDTFGSLSAEELSEINHTHHCWKKAYNRSYVHESYKEKKLSNVDLEDMKYDAQKIDDIIRSYHKFEENTEEVIVIDGTEFYYEPSEITIDDSMKKFLRQFVGCEEVFTVYRDSSQGVVVY</sequence>
<dbReference type="STRING" id="1308866.J416_09569"/>
<dbReference type="EMBL" id="APML01000033">
    <property type="protein sequence ID" value="ENH96736.1"/>
    <property type="molecule type" value="Genomic_DNA"/>
</dbReference>